<keyword evidence="4" id="KW-0436">Ligase</keyword>
<dbReference type="PANTHER" id="PTHR43272">
    <property type="entry name" value="LONG-CHAIN-FATTY-ACID--COA LIGASE"/>
    <property type="match status" value="1"/>
</dbReference>
<reference evidence="4" key="1">
    <citation type="submission" date="2020-10" db="EMBL/GenBank/DDBJ databases">
        <authorList>
            <person name="Gilroy R."/>
        </authorList>
    </citation>
    <scope>NUCLEOTIDE SEQUENCE</scope>
    <source>
        <strain evidence="4">11300</strain>
    </source>
</reference>
<sequence>MDNENINRDKMAWAQKVVDDLNNSTDKYVVYRTSRPITDIKHMLTTSVELYGDNVAFMQRFEKNEPFKSITYNEAFDTVNSLGTALVNRGLKGKRIAVIGENCYQWATSYLAVICGTGVVVPLDKELGAGELKQLCIEAEVSAVMFTEKYAEIFKEMKGSGDTSIELLIKLNGHKEFEDMLTWSGLIAEGKSLMDGGDSSFVDAEIAYDEMSELLFTSGTTGI</sequence>
<protein>
    <submittedName>
        <fullName evidence="4">Acyl--CoA ligase</fullName>
    </submittedName>
</protein>
<evidence type="ECO:0000256" key="2">
    <source>
        <dbReference type="ARBA" id="ARBA00022840"/>
    </source>
</evidence>
<evidence type="ECO:0000256" key="1">
    <source>
        <dbReference type="ARBA" id="ARBA00022741"/>
    </source>
</evidence>
<dbReference type="PANTHER" id="PTHR43272:SF33">
    <property type="entry name" value="AMP-BINDING DOMAIN-CONTAINING PROTEIN-RELATED"/>
    <property type="match status" value="1"/>
</dbReference>
<evidence type="ECO:0000313" key="4">
    <source>
        <dbReference type="EMBL" id="HIU28286.1"/>
    </source>
</evidence>
<accession>A0A9D1I512</accession>
<feature type="non-terminal residue" evidence="4">
    <location>
        <position position="223"/>
    </location>
</feature>
<keyword evidence="1" id="KW-0547">Nucleotide-binding</keyword>
<dbReference type="InterPro" id="IPR042099">
    <property type="entry name" value="ANL_N_sf"/>
</dbReference>
<dbReference type="SUPFAM" id="SSF56801">
    <property type="entry name" value="Acetyl-CoA synthetase-like"/>
    <property type="match status" value="1"/>
</dbReference>
<dbReference type="GO" id="GO:0016020">
    <property type="term" value="C:membrane"/>
    <property type="evidence" value="ECO:0007669"/>
    <property type="project" value="TreeGrafter"/>
</dbReference>
<comment type="caution">
    <text evidence="4">The sequence shown here is derived from an EMBL/GenBank/DDBJ whole genome shotgun (WGS) entry which is preliminary data.</text>
</comment>
<organism evidence="4 5">
    <name type="scientific">Candidatus Fimisoma avicola</name>
    <dbReference type="NCBI Taxonomy" id="2840826"/>
    <lineage>
        <taxon>Bacteria</taxon>
        <taxon>Bacillati</taxon>
        <taxon>Bacillota</taxon>
        <taxon>Clostridia</taxon>
        <taxon>Eubacteriales</taxon>
        <taxon>Candidatus Fimisoma</taxon>
    </lineage>
</organism>
<reference evidence="4" key="2">
    <citation type="journal article" date="2021" name="PeerJ">
        <title>Extensive microbial diversity within the chicken gut microbiome revealed by metagenomics and culture.</title>
        <authorList>
            <person name="Gilroy R."/>
            <person name="Ravi A."/>
            <person name="Getino M."/>
            <person name="Pursley I."/>
            <person name="Horton D.L."/>
            <person name="Alikhan N.F."/>
            <person name="Baker D."/>
            <person name="Gharbi K."/>
            <person name="Hall N."/>
            <person name="Watson M."/>
            <person name="Adriaenssens E.M."/>
            <person name="Foster-Nyarko E."/>
            <person name="Jarju S."/>
            <person name="Secka A."/>
            <person name="Antonio M."/>
            <person name="Oren A."/>
            <person name="Chaudhuri R.R."/>
            <person name="La Ragione R."/>
            <person name="Hildebrand F."/>
            <person name="Pallen M.J."/>
        </authorList>
    </citation>
    <scope>NUCLEOTIDE SEQUENCE</scope>
    <source>
        <strain evidence="4">11300</strain>
    </source>
</reference>
<dbReference type="Gene3D" id="3.40.50.12780">
    <property type="entry name" value="N-terminal domain of ligase-like"/>
    <property type="match status" value="1"/>
</dbReference>
<dbReference type="EMBL" id="DVMO01000117">
    <property type="protein sequence ID" value="HIU28286.1"/>
    <property type="molecule type" value="Genomic_DNA"/>
</dbReference>
<feature type="domain" description="AMP-dependent synthetase/ligase" evidence="3">
    <location>
        <begin position="47"/>
        <end position="222"/>
    </location>
</feature>
<evidence type="ECO:0000313" key="5">
    <source>
        <dbReference type="Proteomes" id="UP000824091"/>
    </source>
</evidence>
<dbReference type="InterPro" id="IPR000873">
    <property type="entry name" value="AMP-dep_synth/lig_dom"/>
</dbReference>
<evidence type="ECO:0000259" key="3">
    <source>
        <dbReference type="Pfam" id="PF00501"/>
    </source>
</evidence>
<gene>
    <name evidence="4" type="ORF">IAD16_07905</name>
</gene>
<name>A0A9D1I512_9FIRM</name>
<dbReference type="GO" id="GO:0004467">
    <property type="term" value="F:long-chain fatty acid-CoA ligase activity"/>
    <property type="evidence" value="ECO:0007669"/>
    <property type="project" value="TreeGrafter"/>
</dbReference>
<keyword evidence="2" id="KW-0067">ATP-binding</keyword>
<dbReference type="GO" id="GO:0005524">
    <property type="term" value="F:ATP binding"/>
    <property type="evidence" value="ECO:0007669"/>
    <property type="project" value="UniProtKB-KW"/>
</dbReference>
<proteinExistence type="predicted"/>
<dbReference type="Pfam" id="PF00501">
    <property type="entry name" value="AMP-binding"/>
    <property type="match status" value="1"/>
</dbReference>
<dbReference type="AlphaFoldDB" id="A0A9D1I512"/>
<dbReference type="Proteomes" id="UP000824091">
    <property type="component" value="Unassembled WGS sequence"/>
</dbReference>